<sequence length="81" mass="9147">MSIIHKHPQKSRAKCPKCGGNSLLIMETITATTSVQVINGVLSKNTYNNEYGNVLYVEGECLQCRHTWRFRKIGSMNGLFE</sequence>
<proteinExistence type="predicted"/>
<evidence type="ECO:0000313" key="1">
    <source>
        <dbReference type="EMBL" id="MBB4043844.1"/>
    </source>
</evidence>
<dbReference type="Proteomes" id="UP000560658">
    <property type="component" value="Unassembled WGS sequence"/>
</dbReference>
<dbReference type="EMBL" id="JACIER010000005">
    <property type="protein sequence ID" value="MBB4043844.1"/>
    <property type="molecule type" value="Genomic_DNA"/>
</dbReference>
<gene>
    <name evidence="1" type="ORF">GGR06_001630</name>
</gene>
<keyword evidence="2" id="KW-1185">Reference proteome</keyword>
<comment type="caution">
    <text evidence="1">The sequence shown here is derived from an EMBL/GenBank/DDBJ whole genome shotgun (WGS) entry which is preliminary data.</text>
</comment>
<protein>
    <submittedName>
        <fullName evidence="1">Nucleic-acid-binding Zn-ribbon protein</fullName>
    </submittedName>
</protein>
<evidence type="ECO:0000313" key="2">
    <source>
        <dbReference type="Proteomes" id="UP000560658"/>
    </source>
</evidence>
<organism evidence="1 2">
    <name type="scientific">Bacteroides reticulotermitis</name>
    <dbReference type="NCBI Taxonomy" id="1133319"/>
    <lineage>
        <taxon>Bacteria</taxon>
        <taxon>Pseudomonadati</taxon>
        <taxon>Bacteroidota</taxon>
        <taxon>Bacteroidia</taxon>
        <taxon>Bacteroidales</taxon>
        <taxon>Bacteroidaceae</taxon>
        <taxon>Bacteroides</taxon>
    </lineage>
</organism>
<reference evidence="1" key="1">
    <citation type="submission" date="2020-08" db="EMBL/GenBank/DDBJ databases">
        <title>Genomic Encyclopedia of Type Strains, Phase IV (KMG-IV): sequencing the most valuable type-strain genomes for metagenomic binning, comparative biology and taxonomic classification.</title>
        <authorList>
            <person name="Goeker M."/>
        </authorList>
    </citation>
    <scope>NUCLEOTIDE SEQUENCE [LARGE SCALE GENOMIC DNA]</scope>
    <source>
        <strain evidence="1">DSM 105720</strain>
    </source>
</reference>
<name>A0A840D2Q8_9BACE</name>
<dbReference type="AlphaFoldDB" id="A0A840D2Q8"/>
<accession>A0A840D2Q8</accession>